<feature type="compositionally biased region" description="Gly residues" evidence="2">
    <location>
        <begin position="23"/>
        <end position="34"/>
    </location>
</feature>
<accession>A0AAV7EH14</accession>
<dbReference type="Pfam" id="PF04520">
    <property type="entry name" value="Senescence_reg"/>
    <property type="match status" value="1"/>
</dbReference>
<evidence type="ECO:0000313" key="3">
    <source>
        <dbReference type="EMBL" id="KAG9448133.1"/>
    </source>
</evidence>
<evidence type="ECO:0008006" key="5">
    <source>
        <dbReference type="Google" id="ProtNLM"/>
    </source>
</evidence>
<gene>
    <name evidence="3" type="ORF">H6P81_014261</name>
</gene>
<evidence type="ECO:0000256" key="2">
    <source>
        <dbReference type="SAM" id="MobiDB-lite"/>
    </source>
</evidence>
<comment type="caution">
    <text evidence="3">The sequence shown here is derived from an EMBL/GenBank/DDBJ whole genome shotgun (WGS) entry which is preliminary data.</text>
</comment>
<name>A0AAV7EH14_ARIFI</name>
<keyword evidence="4" id="KW-1185">Reference proteome</keyword>
<evidence type="ECO:0000313" key="4">
    <source>
        <dbReference type="Proteomes" id="UP000825729"/>
    </source>
</evidence>
<reference evidence="3 4" key="1">
    <citation type="submission" date="2021-07" db="EMBL/GenBank/DDBJ databases">
        <title>The Aristolochia fimbriata genome: insights into angiosperm evolution, floral development and chemical biosynthesis.</title>
        <authorList>
            <person name="Jiao Y."/>
        </authorList>
    </citation>
    <scope>NUCLEOTIDE SEQUENCE [LARGE SCALE GENOMIC DNA]</scope>
    <source>
        <strain evidence="3">IBCAS-2021</strain>
        <tissue evidence="3">Leaf</tissue>
    </source>
</reference>
<dbReference type="Proteomes" id="UP000825729">
    <property type="component" value="Unassembled WGS sequence"/>
</dbReference>
<dbReference type="EMBL" id="JAINDJ010000005">
    <property type="protein sequence ID" value="KAG9448133.1"/>
    <property type="molecule type" value="Genomic_DNA"/>
</dbReference>
<proteinExistence type="inferred from homology"/>
<sequence>MEEFQEADVIWSDNFSGDVERPIGGGGGGGGGGISESPLRDSRRGRQRGESDPVKIPNGRRFKAAAEEVVVYGDYDEEEEEEKWEASESEEMVPPHLVIARRVARKTTFSVCTGTGRTLKGRDLSRLRNSVLRMTGFLEA</sequence>
<comment type="similarity">
    <text evidence="1">Belongs to the senescence regulator S40 family.</text>
</comment>
<protein>
    <recommendedName>
        <fullName evidence="5">Senescence regulator</fullName>
    </recommendedName>
</protein>
<dbReference type="PANTHER" id="PTHR33083">
    <property type="entry name" value="EXPRESSED PROTEIN"/>
    <property type="match status" value="1"/>
</dbReference>
<dbReference type="PANTHER" id="PTHR33083:SF49">
    <property type="entry name" value="SENESCENCE REGULATOR"/>
    <property type="match status" value="1"/>
</dbReference>
<dbReference type="InterPro" id="IPR007608">
    <property type="entry name" value="Senescence_reg_S40"/>
</dbReference>
<dbReference type="GO" id="GO:0010150">
    <property type="term" value="P:leaf senescence"/>
    <property type="evidence" value="ECO:0007669"/>
    <property type="project" value="UniProtKB-ARBA"/>
</dbReference>
<feature type="compositionally biased region" description="Basic and acidic residues" evidence="2">
    <location>
        <begin position="38"/>
        <end position="53"/>
    </location>
</feature>
<feature type="region of interest" description="Disordered" evidence="2">
    <location>
        <begin position="1"/>
        <end position="59"/>
    </location>
</feature>
<dbReference type="AlphaFoldDB" id="A0AAV7EH14"/>
<organism evidence="3 4">
    <name type="scientific">Aristolochia fimbriata</name>
    <name type="common">White veined hardy Dutchman's pipe vine</name>
    <dbReference type="NCBI Taxonomy" id="158543"/>
    <lineage>
        <taxon>Eukaryota</taxon>
        <taxon>Viridiplantae</taxon>
        <taxon>Streptophyta</taxon>
        <taxon>Embryophyta</taxon>
        <taxon>Tracheophyta</taxon>
        <taxon>Spermatophyta</taxon>
        <taxon>Magnoliopsida</taxon>
        <taxon>Magnoliidae</taxon>
        <taxon>Piperales</taxon>
        <taxon>Aristolochiaceae</taxon>
        <taxon>Aristolochia</taxon>
    </lineage>
</organism>
<evidence type="ECO:0000256" key="1">
    <source>
        <dbReference type="ARBA" id="ARBA00034773"/>
    </source>
</evidence>